<evidence type="ECO:0000313" key="2">
    <source>
        <dbReference type="Proteomes" id="UP001281761"/>
    </source>
</evidence>
<name>A0ABQ9XDG3_9EUKA</name>
<reference evidence="1 2" key="1">
    <citation type="journal article" date="2022" name="bioRxiv">
        <title>Genomics of Preaxostyla Flagellates Illuminates Evolutionary Transitions and the Path Towards Mitochondrial Loss.</title>
        <authorList>
            <person name="Novak L.V.F."/>
            <person name="Treitli S.C."/>
            <person name="Pyrih J."/>
            <person name="Halakuc P."/>
            <person name="Pipaliya S.V."/>
            <person name="Vacek V."/>
            <person name="Brzon O."/>
            <person name="Soukal P."/>
            <person name="Eme L."/>
            <person name="Dacks J.B."/>
            <person name="Karnkowska A."/>
            <person name="Elias M."/>
            <person name="Hampl V."/>
        </authorList>
    </citation>
    <scope>NUCLEOTIDE SEQUENCE [LARGE SCALE GENOMIC DNA]</scope>
    <source>
        <strain evidence="1">NAU3</strain>
        <tissue evidence="1">Gut</tissue>
    </source>
</reference>
<accession>A0ABQ9XDG3</accession>
<dbReference type="EMBL" id="JARBJD010000178">
    <property type="protein sequence ID" value="KAK2948341.1"/>
    <property type="molecule type" value="Genomic_DNA"/>
</dbReference>
<comment type="caution">
    <text evidence="1">The sequence shown here is derived from an EMBL/GenBank/DDBJ whole genome shotgun (WGS) entry which is preliminary data.</text>
</comment>
<dbReference type="Proteomes" id="UP001281761">
    <property type="component" value="Unassembled WGS sequence"/>
</dbReference>
<protein>
    <submittedName>
        <fullName evidence="1">Uncharacterized protein</fullName>
    </submittedName>
</protein>
<proteinExistence type="predicted"/>
<keyword evidence="2" id="KW-1185">Reference proteome</keyword>
<organism evidence="1 2">
    <name type="scientific">Blattamonas nauphoetae</name>
    <dbReference type="NCBI Taxonomy" id="2049346"/>
    <lineage>
        <taxon>Eukaryota</taxon>
        <taxon>Metamonada</taxon>
        <taxon>Preaxostyla</taxon>
        <taxon>Oxymonadida</taxon>
        <taxon>Blattamonas</taxon>
    </lineage>
</organism>
<evidence type="ECO:0000313" key="1">
    <source>
        <dbReference type="EMBL" id="KAK2948341.1"/>
    </source>
</evidence>
<gene>
    <name evidence="1" type="ORF">BLNAU_16687</name>
</gene>
<sequence>MDFTTSPTRSCVFVEAHKLKQTSSDFVGPLSDRQTFWSAICQIRRDQKDLKDETENPKFVGEGALHFLTSSHLLVKGCTFTNCVTPRGSGGAIVVHSDQDFRPDQI</sequence>